<dbReference type="EMBL" id="VZBQ01000117">
    <property type="protein sequence ID" value="MQN90193.1"/>
    <property type="molecule type" value="Genomic_DNA"/>
</dbReference>
<dbReference type="Proteomes" id="UP000420635">
    <property type="component" value="Unassembled WGS sequence"/>
</dbReference>
<proteinExistence type="predicted"/>
<comment type="caution">
    <text evidence="1">The sequence shown here is derived from an EMBL/GenBank/DDBJ whole genome shotgun (WGS) entry which is preliminary data.</text>
</comment>
<evidence type="ECO:0000313" key="2">
    <source>
        <dbReference type="Proteomes" id="UP000420635"/>
    </source>
</evidence>
<sequence length="187" mass="20040">MKKLLLLAIATIMSLGASAQLITSNTVTYKKSSGYNRIGVSYNSISSTAEGSESVSGVSLAWTKGISVAKDIPLFVETGLGATYAFDDLSAVIATIPLNVTYKWPVTESVKIAPLAGLTFNGNITSDVDDMKFFTLGWQAGVNVELGKFYVGLSYGGGLTDFVKYEDDYESYNYKLNNFAATIGLVF</sequence>
<evidence type="ECO:0000313" key="1">
    <source>
        <dbReference type="EMBL" id="MQN90193.1"/>
    </source>
</evidence>
<gene>
    <name evidence="1" type="ORF">F7D59_10120</name>
</gene>
<accession>A0A646HMY5</accession>
<organism evidence="1 2">
    <name type="scientific">Segatella copri</name>
    <dbReference type="NCBI Taxonomy" id="165179"/>
    <lineage>
        <taxon>Bacteria</taxon>
        <taxon>Pseudomonadati</taxon>
        <taxon>Bacteroidota</taxon>
        <taxon>Bacteroidia</taxon>
        <taxon>Bacteroidales</taxon>
        <taxon>Prevotellaceae</taxon>
        <taxon>Segatella</taxon>
    </lineage>
</organism>
<reference evidence="2" key="1">
    <citation type="submission" date="2019-09" db="EMBL/GenBank/DDBJ databases">
        <title>Distinct polysaccharide growth profiles of human intestinal Prevotella copri isolates.</title>
        <authorList>
            <person name="Fehlner-Peach H."/>
            <person name="Magnabosco C."/>
            <person name="Raghavan V."/>
            <person name="Scher J.U."/>
            <person name="Tett A."/>
            <person name="Cox L.M."/>
            <person name="Gottsegen C."/>
            <person name="Watters A."/>
            <person name="Wiltshire- Gordon J.D."/>
            <person name="Segata N."/>
            <person name="Bonneau R."/>
            <person name="Littman D.R."/>
        </authorList>
    </citation>
    <scope>NUCLEOTIDE SEQUENCE [LARGE SCALE GENOMIC DNA]</scope>
    <source>
        <strain evidence="2">iP54</strain>
    </source>
</reference>
<dbReference type="RefSeq" id="WP_153114345.1">
    <property type="nucleotide sequence ID" value="NZ_VZAS01000203.1"/>
</dbReference>
<name>A0A646HMY5_9BACT</name>
<protein>
    <submittedName>
        <fullName evidence="1">Porin family protein</fullName>
    </submittedName>
</protein>
<dbReference type="AlphaFoldDB" id="A0A646HMY5"/>